<gene>
    <name evidence="6" type="ORF">PGLA_11195</name>
</gene>
<keyword evidence="4" id="KW-0472">Membrane</keyword>
<sequence>MKLSYFKSKLFLKYIWSYLFILLIPLVLITVFIYENAVSNLRAEIENSHLIQLRQTKNIIDDRMKEMSDVASRISYDERLTSYRVHDPYSSREAIQALDQYKAPNSIISDIFLYFHNDEQIYSSEGMSSLDVFTGKYRFDNWTPKDLNQDLNSIKFPTMRPADLLNRNSFEQTILAYLVPITPNSPSPHGTVMYFIKEAQLTGLIDSILGNYQGLSYIFDNNGQILTDNRHGGESLIEADANSLFGLSPGIHSQTLNGKQHSIVSVKSENNGWTYVTLMPSAQFFSSVLHVRSFIVMLFSIVVLVGAAIAIMLARIQYQPISTLAEFAYANAKPNRLADEPVLQGNELERIRTALLDYSSRVDLQEPYARNHFLFMLLKYGNAQSQTPELLQTFDLQFDRTHHFVMVIGWGALEDEQNNKQDRLEIIELLAQMEIPDLDTYAYSVELPQPDQLALIISFNLHVELQEFVHVQHIVEAIRGNILEMVNVIPSIGVGTCYLSPDHFNQSFIEACSASELRISTDHGTVTYFEKLSYTSDQTFWIPDNELLKLSQSLKLGSYDVAAQIISTVFRNLHTPEISSLLMRCICFDILNTMLKTASELGIDNAMQEMAPHVMFNSLDELEHSFLSLASRICAQVERNQTKKEHSLMDQVIVYIDNHYMDHTLSLETISFEFDISPSHVSRSFKEKMGVNFIPYIWQKRMEEVMHQLTMTNDPLKDIIMRVGYLDTPNFIRKFKKETGYTPGQYRKLHKENELIESTPELVEE</sequence>
<keyword evidence="4" id="KW-0812">Transmembrane</keyword>
<dbReference type="AlphaFoldDB" id="A0A168L826"/>
<evidence type="ECO:0000256" key="4">
    <source>
        <dbReference type="SAM" id="Phobius"/>
    </source>
</evidence>
<dbReference type="Gene3D" id="3.30.450.20">
    <property type="entry name" value="PAS domain"/>
    <property type="match status" value="1"/>
</dbReference>
<reference evidence="6 7" key="1">
    <citation type="submission" date="2016-03" db="EMBL/GenBank/DDBJ databases">
        <title>Draft genome sequence of Paenibacillus glacialis DSM 22343.</title>
        <authorList>
            <person name="Shin S.-K."/>
            <person name="Yi H."/>
        </authorList>
    </citation>
    <scope>NUCLEOTIDE SEQUENCE [LARGE SCALE GENOMIC DNA]</scope>
    <source>
        <strain evidence="6 7">DSM 22343</strain>
    </source>
</reference>
<dbReference type="PANTHER" id="PTHR43280">
    <property type="entry name" value="ARAC-FAMILY TRANSCRIPTIONAL REGULATOR"/>
    <property type="match status" value="1"/>
</dbReference>
<dbReference type="GO" id="GO:0043565">
    <property type="term" value="F:sequence-specific DNA binding"/>
    <property type="evidence" value="ECO:0007669"/>
    <property type="project" value="InterPro"/>
</dbReference>
<dbReference type="SUPFAM" id="SSF46689">
    <property type="entry name" value="Homeodomain-like"/>
    <property type="match status" value="2"/>
</dbReference>
<dbReference type="GO" id="GO:0003700">
    <property type="term" value="F:DNA-binding transcription factor activity"/>
    <property type="evidence" value="ECO:0007669"/>
    <property type="project" value="InterPro"/>
</dbReference>
<protein>
    <submittedName>
        <fullName evidence="6">AraC family transcriptional regulator</fullName>
    </submittedName>
</protein>
<dbReference type="InterPro" id="IPR018062">
    <property type="entry name" value="HTH_AraC-typ_CS"/>
</dbReference>
<organism evidence="6 7">
    <name type="scientific">Paenibacillus glacialis</name>
    <dbReference type="NCBI Taxonomy" id="494026"/>
    <lineage>
        <taxon>Bacteria</taxon>
        <taxon>Bacillati</taxon>
        <taxon>Bacillota</taxon>
        <taxon>Bacilli</taxon>
        <taxon>Bacillales</taxon>
        <taxon>Paenibacillaceae</taxon>
        <taxon>Paenibacillus</taxon>
    </lineage>
</organism>
<evidence type="ECO:0000313" key="6">
    <source>
        <dbReference type="EMBL" id="OAB43007.1"/>
    </source>
</evidence>
<feature type="domain" description="HTH araC/xylS-type" evidence="5">
    <location>
        <begin position="650"/>
        <end position="749"/>
    </location>
</feature>
<proteinExistence type="predicted"/>
<dbReference type="RefSeq" id="WP_068532539.1">
    <property type="nucleotide sequence ID" value="NZ_LVJH01000017.1"/>
</dbReference>
<dbReference type="InterPro" id="IPR018060">
    <property type="entry name" value="HTH_AraC"/>
</dbReference>
<feature type="transmembrane region" description="Helical" evidence="4">
    <location>
        <begin position="294"/>
        <end position="314"/>
    </location>
</feature>
<keyword evidence="4" id="KW-1133">Transmembrane helix</keyword>
<evidence type="ECO:0000256" key="3">
    <source>
        <dbReference type="ARBA" id="ARBA00023163"/>
    </source>
</evidence>
<dbReference type="OrthoDB" id="2647120at2"/>
<dbReference type="PANTHER" id="PTHR43280:SF2">
    <property type="entry name" value="HTH-TYPE TRANSCRIPTIONAL REGULATOR EXSA"/>
    <property type="match status" value="1"/>
</dbReference>
<dbReference type="PROSITE" id="PS01124">
    <property type="entry name" value="HTH_ARAC_FAMILY_2"/>
    <property type="match status" value="1"/>
</dbReference>
<dbReference type="InterPro" id="IPR009057">
    <property type="entry name" value="Homeodomain-like_sf"/>
</dbReference>
<feature type="transmembrane region" description="Helical" evidence="4">
    <location>
        <begin position="15"/>
        <end position="34"/>
    </location>
</feature>
<dbReference type="Gene3D" id="1.10.10.60">
    <property type="entry name" value="Homeodomain-like"/>
    <property type="match status" value="2"/>
</dbReference>
<accession>A0A168L826</accession>
<keyword evidence="3" id="KW-0804">Transcription</keyword>
<dbReference type="SMART" id="SM00342">
    <property type="entry name" value="HTH_ARAC"/>
    <property type="match status" value="1"/>
</dbReference>
<keyword evidence="2" id="KW-0238">DNA-binding</keyword>
<dbReference type="Proteomes" id="UP000076967">
    <property type="component" value="Unassembled WGS sequence"/>
</dbReference>
<evidence type="ECO:0000256" key="1">
    <source>
        <dbReference type="ARBA" id="ARBA00023015"/>
    </source>
</evidence>
<dbReference type="PROSITE" id="PS00041">
    <property type="entry name" value="HTH_ARAC_FAMILY_1"/>
    <property type="match status" value="1"/>
</dbReference>
<comment type="caution">
    <text evidence="6">The sequence shown here is derived from an EMBL/GenBank/DDBJ whole genome shotgun (WGS) entry which is preliminary data.</text>
</comment>
<dbReference type="STRING" id="494026.PGLA_11195"/>
<evidence type="ECO:0000313" key="7">
    <source>
        <dbReference type="Proteomes" id="UP000076967"/>
    </source>
</evidence>
<evidence type="ECO:0000259" key="5">
    <source>
        <dbReference type="PROSITE" id="PS01124"/>
    </source>
</evidence>
<keyword evidence="1" id="KW-0805">Transcription regulation</keyword>
<name>A0A168L826_9BACL</name>
<keyword evidence="7" id="KW-1185">Reference proteome</keyword>
<dbReference type="EMBL" id="LVJH01000017">
    <property type="protein sequence ID" value="OAB43007.1"/>
    <property type="molecule type" value="Genomic_DNA"/>
</dbReference>
<evidence type="ECO:0000256" key="2">
    <source>
        <dbReference type="ARBA" id="ARBA00023125"/>
    </source>
</evidence>
<dbReference type="Pfam" id="PF12833">
    <property type="entry name" value="HTH_18"/>
    <property type="match status" value="1"/>
</dbReference>